<organism evidence="1 2">
    <name type="scientific">Aquisphaera giovannonii</name>
    <dbReference type="NCBI Taxonomy" id="406548"/>
    <lineage>
        <taxon>Bacteria</taxon>
        <taxon>Pseudomonadati</taxon>
        <taxon>Planctomycetota</taxon>
        <taxon>Planctomycetia</taxon>
        <taxon>Isosphaerales</taxon>
        <taxon>Isosphaeraceae</taxon>
        <taxon>Aquisphaera</taxon>
    </lineage>
</organism>
<dbReference type="InterPro" id="IPR036278">
    <property type="entry name" value="Sialidase_sf"/>
</dbReference>
<name>A0A5B9W1Z0_9BACT</name>
<dbReference type="KEGG" id="agv:OJF2_31570"/>
<dbReference type="SUPFAM" id="SSF50939">
    <property type="entry name" value="Sialidases"/>
    <property type="match status" value="1"/>
</dbReference>
<dbReference type="AlphaFoldDB" id="A0A5B9W1Z0"/>
<dbReference type="Proteomes" id="UP000324233">
    <property type="component" value="Chromosome"/>
</dbReference>
<gene>
    <name evidence="1" type="ORF">OJF2_31570</name>
</gene>
<reference evidence="1 2" key="1">
    <citation type="submission" date="2019-08" db="EMBL/GenBank/DDBJ databases">
        <title>Deep-cultivation of Planctomycetes and their phenomic and genomic characterization uncovers novel biology.</title>
        <authorList>
            <person name="Wiegand S."/>
            <person name="Jogler M."/>
            <person name="Boedeker C."/>
            <person name="Pinto D."/>
            <person name="Vollmers J."/>
            <person name="Rivas-Marin E."/>
            <person name="Kohn T."/>
            <person name="Peeters S.H."/>
            <person name="Heuer A."/>
            <person name="Rast P."/>
            <person name="Oberbeckmann S."/>
            <person name="Bunk B."/>
            <person name="Jeske O."/>
            <person name="Meyerdierks A."/>
            <person name="Storesund J.E."/>
            <person name="Kallscheuer N."/>
            <person name="Luecker S."/>
            <person name="Lage O.M."/>
            <person name="Pohl T."/>
            <person name="Merkel B.J."/>
            <person name="Hornburger P."/>
            <person name="Mueller R.-W."/>
            <person name="Bruemmer F."/>
            <person name="Labrenz M."/>
            <person name="Spormann A.M."/>
            <person name="Op den Camp H."/>
            <person name="Overmann J."/>
            <person name="Amann R."/>
            <person name="Jetten M.S.M."/>
            <person name="Mascher T."/>
            <person name="Medema M.H."/>
            <person name="Devos D.P."/>
            <person name="Kaster A.-K."/>
            <person name="Ovreas L."/>
            <person name="Rohde M."/>
            <person name="Galperin M.Y."/>
            <person name="Jogler C."/>
        </authorList>
    </citation>
    <scope>NUCLEOTIDE SEQUENCE [LARGE SCALE GENOMIC DNA]</scope>
    <source>
        <strain evidence="1 2">OJF2</strain>
    </source>
</reference>
<keyword evidence="2" id="KW-1185">Reference proteome</keyword>
<proteinExistence type="predicted"/>
<dbReference type="EMBL" id="CP042997">
    <property type="protein sequence ID" value="QEH34616.1"/>
    <property type="molecule type" value="Genomic_DNA"/>
</dbReference>
<evidence type="ECO:0000313" key="1">
    <source>
        <dbReference type="EMBL" id="QEH34616.1"/>
    </source>
</evidence>
<evidence type="ECO:0000313" key="2">
    <source>
        <dbReference type="Proteomes" id="UP000324233"/>
    </source>
</evidence>
<sequence>MLSTIVVLGFLSLQAPSAPAPGTTKIPLLKFHHRAFRIPFVIDREQQDRIATIRLYVSTDGGTTWTFSSETGPSSSYFVFRSAGDGIYCFATQTVTDEGETLPEDVEDLKPVMRIWVETSRRSDSRFVRRGDFSAGAVATTRGTADHPIRAQCKPGPGRSMARLASCDADDGRELQARG</sequence>
<protein>
    <submittedName>
        <fullName evidence="1">Uncharacterized protein</fullName>
    </submittedName>
</protein>
<accession>A0A5B9W1Z0</accession>